<reference evidence="1" key="2">
    <citation type="journal article" date="2018" name="ISME J.">
        <title>A dynamic microbial community with high functional redundancy inhabits the cold, oxic subseafloor aquifer.</title>
        <authorList>
            <person name="Tully B.J."/>
            <person name="Wheat C.G."/>
            <person name="Glazer B.T."/>
            <person name="Huber J.A."/>
        </authorList>
    </citation>
    <scope>NUCLEOTIDE SEQUENCE</scope>
    <source>
        <strain evidence="1">NORP83</strain>
    </source>
</reference>
<reference key="1">
    <citation type="submission" date="2017-08" db="EMBL/GenBank/DDBJ databases">
        <title>A dynamic microbial community with high functional redundancy inhabits the cold, oxic subseafloor aquifer.</title>
        <authorList>
            <person name="Tully B.J."/>
            <person name="Wheat C.G."/>
            <person name="Glazer B.T."/>
            <person name="Huber J.A."/>
        </authorList>
    </citation>
    <scope>NUCLEOTIDE SEQUENCE [LARGE SCALE GENOMIC DNA]</scope>
</reference>
<name>A0A2A4Z903_9PROT</name>
<evidence type="ECO:0008006" key="2">
    <source>
        <dbReference type="Google" id="ProtNLM"/>
    </source>
</evidence>
<gene>
    <name evidence="1" type="ORF">COB13_01825</name>
</gene>
<sequence>MRVKKYVQTFRIFVLTACLVVGGLSYVHAAAKIDIKIDLNLPINALNLIKLAAVDLSKVLPYIMSAGDVFQGYEVVNYKGQQAFKLRIFNQQTGRIRYIYVDMETGRTL</sequence>
<dbReference type="EMBL" id="NVUS01000002">
    <property type="protein sequence ID" value="PCJ03391.1"/>
    <property type="molecule type" value="Genomic_DNA"/>
</dbReference>
<proteinExistence type="predicted"/>
<accession>A0A2A4Z903</accession>
<dbReference type="AlphaFoldDB" id="A0A2A4Z903"/>
<protein>
    <recommendedName>
        <fullName evidence="2">PepSY domain-containing protein</fullName>
    </recommendedName>
</protein>
<organism evidence="1">
    <name type="scientific">OCS116 cluster bacterium</name>
    <dbReference type="NCBI Taxonomy" id="2030921"/>
    <lineage>
        <taxon>Bacteria</taxon>
        <taxon>Pseudomonadati</taxon>
        <taxon>Pseudomonadota</taxon>
        <taxon>Alphaproteobacteria</taxon>
        <taxon>OCS116 cluster</taxon>
    </lineage>
</organism>
<evidence type="ECO:0000313" key="1">
    <source>
        <dbReference type="EMBL" id="PCJ03391.1"/>
    </source>
</evidence>
<comment type="caution">
    <text evidence="1">The sequence shown here is derived from an EMBL/GenBank/DDBJ whole genome shotgun (WGS) entry which is preliminary data.</text>
</comment>